<dbReference type="AlphaFoldDB" id="A0A6G1PR26"/>
<protein>
    <submittedName>
        <fullName evidence="1">Uncharacterized protein</fullName>
    </submittedName>
</protein>
<name>A0A6G1PR26_CHAAH</name>
<proteinExistence type="predicted"/>
<dbReference type="EMBL" id="CM015719">
    <property type="protein sequence ID" value="KAF3692594.1"/>
    <property type="molecule type" value="Genomic_DNA"/>
</dbReference>
<dbReference type="Proteomes" id="UP000503349">
    <property type="component" value="Chromosome 8"/>
</dbReference>
<evidence type="ECO:0000313" key="2">
    <source>
        <dbReference type="Proteomes" id="UP000503349"/>
    </source>
</evidence>
<gene>
    <name evidence="1" type="ORF">EXN66_Car008270</name>
</gene>
<accession>A0A6G1PR26</accession>
<evidence type="ECO:0000313" key="1">
    <source>
        <dbReference type="EMBL" id="KAF3692594.1"/>
    </source>
</evidence>
<keyword evidence="2" id="KW-1185">Reference proteome</keyword>
<organism evidence="1 2">
    <name type="scientific">Channa argus</name>
    <name type="common">Northern snakehead</name>
    <name type="synonym">Ophicephalus argus</name>
    <dbReference type="NCBI Taxonomy" id="215402"/>
    <lineage>
        <taxon>Eukaryota</taxon>
        <taxon>Metazoa</taxon>
        <taxon>Chordata</taxon>
        <taxon>Craniata</taxon>
        <taxon>Vertebrata</taxon>
        <taxon>Euteleostomi</taxon>
        <taxon>Actinopterygii</taxon>
        <taxon>Neopterygii</taxon>
        <taxon>Teleostei</taxon>
        <taxon>Neoteleostei</taxon>
        <taxon>Acanthomorphata</taxon>
        <taxon>Anabantaria</taxon>
        <taxon>Anabantiformes</taxon>
        <taxon>Channoidei</taxon>
        <taxon>Channidae</taxon>
        <taxon>Channa</taxon>
    </lineage>
</organism>
<sequence length="51" mass="5794">MSPQQLVQLLILRCHTRFQSNKAVRLDHMIEAGGGQLLLGFHLDLLHQRGC</sequence>
<reference evidence="2" key="2">
    <citation type="submission" date="2019-02" db="EMBL/GenBank/DDBJ databases">
        <title>Opniocepnalus argus Var Kimnra genome.</title>
        <authorList>
            <person name="Zhou C."/>
            <person name="Xiao S."/>
        </authorList>
    </citation>
    <scope>NUCLEOTIDE SEQUENCE [LARGE SCALE GENOMIC DNA]</scope>
</reference>
<reference evidence="1 2" key="1">
    <citation type="submission" date="2019-02" db="EMBL/GenBank/DDBJ databases">
        <title>Opniocepnalus argus genome.</title>
        <authorList>
            <person name="Zhou C."/>
            <person name="Xiao S."/>
        </authorList>
    </citation>
    <scope>NUCLEOTIDE SEQUENCE [LARGE SCALE GENOMIC DNA]</scope>
    <source>
        <strain evidence="1">OARG1902GOOAL</strain>
        <tissue evidence="1">Muscle</tissue>
    </source>
</reference>